<dbReference type="GO" id="GO:0016787">
    <property type="term" value="F:hydrolase activity"/>
    <property type="evidence" value="ECO:0007669"/>
    <property type="project" value="UniProtKB-KW"/>
</dbReference>
<gene>
    <name evidence="3" type="ORF">K7X08_029501</name>
</gene>
<sequence length="286" mass="31949">MATGNGILTTTKGQEKQNMSISEGEIFDLCGPVHLTAIDWENVAHRRSVAASLVQGVYILERDKQEKWQGSQALAPPWWKHFLFELYRVLVDDVDSCIFGAIYKFAPSKSFFGGSKDKSQQRFVIAFRGTLTKGDAFTRDLQLDVHIIRNGLHRTSRFETAIQAVRHVVATYGSSDVWLTGHSLGAAMAMQAGKTMAKTEYIGYFEHREKMDTVGAGVIEKVATQHSLGGLVLNFMGKECDEPLHLIPSANLTVNLSTPTEFKEAHGIHQWWKPALLVESKKHQFT</sequence>
<proteinExistence type="predicted"/>
<dbReference type="EMBL" id="JAJAGQ010000024">
    <property type="protein sequence ID" value="KAJ8527024.1"/>
    <property type="molecule type" value="Genomic_DNA"/>
</dbReference>
<dbReference type="Proteomes" id="UP001152561">
    <property type="component" value="Unassembled WGS sequence"/>
</dbReference>
<dbReference type="InterPro" id="IPR002921">
    <property type="entry name" value="Fungal_lipase-type"/>
</dbReference>
<evidence type="ECO:0000256" key="1">
    <source>
        <dbReference type="ARBA" id="ARBA00022801"/>
    </source>
</evidence>
<evidence type="ECO:0000259" key="2">
    <source>
        <dbReference type="Pfam" id="PF01764"/>
    </source>
</evidence>
<feature type="domain" description="Fungal lipase-type" evidence="2">
    <location>
        <begin position="123"/>
        <end position="213"/>
    </location>
</feature>
<dbReference type="PANTHER" id="PTHR31479:SF2">
    <property type="entry name" value="ALPHA_BETA-HYDROLASES SUPERFAMILY PROTEIN"/>
    <property type="match status" value="1"/>
</dbReference>
<dbReference type="InterPro" id="IPR029058">
    <property type="entry name" value="AB_hydrolase_fold"/>
</dbReference>
<keyword evidence="1" id="KW-0378">Hydrolase</keyword>
<protein>
    <recommendedName>
        <fullName evidence="2">Fungal lipase-type domain-containing protein</fullName>
    </recommendedName>
</protein>
<dbReference type="Pfam" id="PF01764">
    <property type="entry name" value="Lipase_3"/>
    <property type="match status" value="1"/>
</dbReference>
<dbReference type="Gene3D" id="3.40.50.1820">
    <property type="entry name" value="alpha/beta hydrolase"/>
    <property type="match status" value="1"/>
</dbReference>
<keyword evidence="4" id="KW-1185">Reference proteome</keyword>
<dbReference type="GO" id="GO:0006629">
    <property type="term" value="P:lipid metabolic process"/>
    <property type="evidence" value="ECO:0007669"/>
    <property type="project" value="InterPro"/>
</dbReference>
<organism evidence="3 4">
    <name type="scientific">Anisodus acutangulus</name>
    <dbReference type="NCBI Taxonomy" id="402998"/>
    <lineage>
        <taxon>Eukaryota</taxon>
        <taxon>Viridiplantae</taxon>
        <taxon>Streptophyta</taxon>
        <taxon>Embryophyta</taxon>
        <taxon>Tracheophyta</taxon>
        <taxon>Spermatophyta</taxon>
        <taxon>Magnoliopsida</taxon>
        <taxon>eudicotyledons</taxon>
        <taxon>Gunneridae</taxon>
        <taxon>Pentapetalae</taxon>
        <taxon>asterids</taxon>
        <taxon>lamiids</taxon>
        <taxon>Solanales</taxon>
        <taxon>Solanaceae</taxon>
        <taxon>Solanoideae</taxon>
        <taxon>Hyoscyameae</taxon>
        <taxon>Anisodus</taxon>
    </lineage>
</organism>
<accession>A0A9Q1L4G8</accession>
<name>A0A9Q1L4G8_9SOLA</name>
<dbReference type="SUPFAM" id="SSF53474">
    <property type="entry name" value="alpha/beta-Hydrolases"/>
    <property type="match status" value="1"/>
</dbReference>
<dbReference type="AlphaFoldDB" id="A0A9Q1L4G8"/>
<reference evidence="4" key="1">
    <citation type="journal article" date="2023" name="Proc. Natl. Acad. Sci. U.S.A.">
        <title>Genomic and structural basis for evolution of tropane alkaloid biosynthesis.</title>
        <authorList>
            <person name="Wanga Y.-J."/>
            <person name="Taina T."/>
            <person name="Yua J.-Y."/>
            <person name="Lia J."/>
            <person name="Xua B."/>
            <person name="Chenc J."/>
            <person name="D'Auriad J.C."/>
            <person name="Huanga J.-P."/>
            <person name="Huanga S.-X."/>
        </authorList>
    </citation>
    <scope>NUCLEOTIDE SEQUENCE [LARGE SCALE GENOMIC DNA]</scope>
    <source>
        <strain evidence="4">cv. KIB-2019</strain>
    </source>
</reference>
<comment type="caution">
    <text evidence="3">The sequence shown here is derived from an EMBL/GenBank/DDBJ whole genome shotgun (WGS) entry which is preliminary data.</text>
</comment>
<dbReference type="PANTHER" id="PTHR31479">
    <property type="entry name" value="ALPHA/BETA-HYDROLASES SUPERFAMILY PROTEIN"/>
    <property type="match status" value="1"/>
</dbReference>
<evidence type="ECO:0000313" key="4">
    <source>
        <dbReference type="Proteomes" id="UP001152561"/>
    </source>
</evidence>
<dbReference type="OrthoDB" id="58570at2759"/>
<evidence type="ECO:0000313" key="3">
    <source>
        <dbReference type="EMBL" id="KAJ8527024.1"/>
    </source>
</evidence>